<dbReference type="AlphaFoldDB" id="A0A9Q3ZJI9"/>
<dbReference type="Proteomes" id="UP000813672">
    <property type="component" value="Unassembled WGS sequence"/>
</dbReference>
<evidence type="ECO:0000313" key="1">
    <source>
        <dbReference type="EMBL" id="MCE8538432.1"/>
    </source>
</evidence>
<organism evidence="1 2">
    <name type="scientific">Ruegeria pomeroyi</name>
    <dbReference type="NCBI Taxonomy" id="89184"/>
    <lineage>
        <taxon>Bacteria</taxon>
        <taxon>Pseudomonadati</taxon>
        <taxon>Pseudomonadota</taxon>
        <taxon>Alphaproteobacteria</taxon>
        <taxon>Rhodobacterales</taxon>
        <taxon>Roseobacteraceae</taxon>
        <taxon>Ruegeria</taxon>
    </lineage>
</organism>
<gene>
    <name evidence="1" type="ORF">KBY27_13360</name>
</gene>
<proteinExistence type="predicted"/>
<reference evidence="1" key="1">
    <citation type="journal article" date="2021" name="Environ. Microbiol.">
        <title>Cryptic niche differentiation of novel sediment ecotypes of Rugeria pomeroyi correlates with nitrate respiration.</title>
        <authorList>
            <person name="Lin X."/>
            <person name="McNichol J."/>
            <person name="Chu X."/>
            <person name="Qian Y."/>
            <person name="Luo H."/>
        </authorList>
    </citation>
    <scope>NUCLEOTIDE SEQUENCE</scope>
    <source>
        <strain evidence="1">SZCCDBB064</strain>
    </source>
</reference>
<accession>A0A9Q3ZJI9</accession>
<comment type="caution">
    <text evidence="1">The sequence shown here is derived from an EMBL/GenBank/DDBJ whole genome shotgun (WGS) entry which is preliminary data.</text>
</comment>
<dbReference type="EMBL" id="JAGQAF010000008">
    <property type="protein sequence ID" value="MCE8538432.1"/>
    <property type="molecule type" value="Genomic_DNA"/>
</dbReference>
<evidence type="ECO:0000313" key="2">
    <source>
        <dbReference type="Proteomes" id="UP000813672"/>
    </source>
</evidence>
<protein>
    <submittedName>
        <fullName evidence="1">Uncharacterized protein</fullName>
    </submittedName>
</protein>
<dbReference type="RefSeq" id="WP_234138708.1">
    <property type="nucleotide sequence ID" value="NZ_JAGQAF010000008.1"/>
</dbReference>
<name>A0A9Q3ZJI9_9RHOB</name>
<sequence>MHSYLEIRKRMLFKAVRRYTLADMAWRQSLEQAATLVPGAMGRSYLMIGNPGSRVRRLFDERDRAIQRLTAAQAKLHEARARIGGQQAEAHILLIARH</sequence>